<accession>A0AAV8XWP9</accession>
<keyword evidence="2" id="KW-1185">Reference proteome</keyword>
<dbReference type="EMBL" id="JAPWTK010000302">
    <property type="protein sequence ID" value="KAJ8943104.1"/>
    <property type="molecule type" value="Genomic_DNA"/>
</dbReference>
<reference evidence="1" key="1">
    <citation type="journal article" date="2023" name="Insect Mol. Biol.">
        <title>Genome sequencing provides insights into the evolution of gene families encoding plant cell wall-degrading enzymes in longhorned beetles.</title>
        <authorList>
            <person name="Shin N.R."/>
            <person name="Okamura Y."/>
            <person name="Kirsch R."/>
            <person name="Pauchet Y."/>
        </authorList>
    </citation>
    <scope>NUCLEOTIDE SEQUENCE</scope>
    <source>
        <strain evidence="1">AMC_N1</strain>
    </source>
</reference>
<dbReference type="Proteomes" id="UP001162162">
    <property type="component" value="Unassembled WGS sequence"/>
</dbReference>
<evidence type="ECO:0000313" key="2">
    <source>
        <dbReference type="Proteomes" id="UP001162162"/>
    </source>
</evidence>
<protein>
    <submittedName>
        <fullName evidence="1">Uncharacterized protein</fullName>
    </submittedName>
</protein>
<organism evidence="1 2">
    <name type="scientific">Aromia moschata</name>
    <dbReference type="NCBI Taxonomy" id="1265417"/>
    <lineage>
        <taxon>Eukaryota</taxon>
        <taxon>Metazoa</taxon>
        <taxon>Ecdysozoa</taxon>
        <taxon>Arthropoda</taxon>
        <taxon>Hexapoda</taxon>
        <taxon>Insecta</taxon>
        <taxon>Pterygota</taxon>
        <taxon>Neoptera</taxon>
        <taxon>Endopterygota</taxon>
        <taxon>Coleoptera</taxon>
        <taxon>Polyphaga</taxon>
        <taxon>Cucujiformia</taxon>
        <taxon>Chrysomeloidea</taxon>
        <taxon>Cerambycidae</taxon>
        <taxon>Cerambycinae</taxon>
        <taxon>Callichromatini</taxon>
        <taxon>Aromia</taxon>
    </lineage>
</organism>
<proteinExistence type="predicted"/>
<sequence>MKITIETNFTGHLREKGLVITVKNRKGSCTKDICFTSDLDIAQRILLQNFNTPTDSVFSIDQKEESRLKINHAAEDLHLQEPMNMSIEYGILCVQIVN</sequence>
<comment type="caution">
    <text evidence="1">The sequence shown here is derived from an EMBL/GenBank/DDBJ whole genome shotgun (WGS) entry which is preliminary data.</text>
</comment>
<dbReference type="AlphaFoldDB" id="A0AAV8XWP9"/>
<name>A0AAV8XWP9_9CUCU</name>
<evidence type="ECO:0000313" key="1">
    <source>
        <dbReference type="EMBL" id="KAJ8943104.1"/>
    </source>
</evidence>
<gene>
    <name evidence="1" type="ORF">NQ318_009179</name>
</gene>